<name>A0A7W3Y3R7_9ACTN</name>
<feature type="compositionally biased region" description="Low complexity" evidence="1">
    <location>
        <begin position="140"/>
        <end position="159"/>
    </location>
</feature>
<dbReference type="InterPro" id="IPR036291">
    <property type="entry name" value="NAD(P)-bd_dom_sf"/>
</dbReference>
<feature type="region of interest" description="Disordered" evidence="1">
    <location>
        <begin position="140"/>
        <end position="181"/>
    </location>
</feature>
<gene>
    <name evidence="2" type="ORF">FNQ90_22310</name>
</gene>
<feature type="compositionally biased region" description="Pro residues" evidence="1">
    <location>
        <begin position="160"/>
        <end position="171"/>
    </location>
</feature>
<reference evidence="3" key="1">
    <citation type="submission" date="2019-10" db="EMBL/GenBank/DDBJ databases">
        <title>Streptomyces sp. nov., a novel actinobacterium isolated from alkaline environment.</title>
        <authorList>
            <person name="Golinska P."/>
        </authorList>
    </citation>
    <scope>NUCLEOTIDE SEQUENCE [LARGE SCALE GENOMIC DNA]</scope>
    <source>
        <strain evidence="3">DSM 42118</strain>
    </source>
</reference>
<organism evidence="2 3">
    <name type="scientific">Streptomyces alkaliphilus</name>
    <dbReference type="NCBI Taxonomy" id="1472722"/>
    <lineage>
        <taxon>Bacteria</taxon>
        <taxon>Bacillati</taxon>
        <taxon>Actinomycetota</taxon>
        <taxon>Actinomycetes</taxon>
        <taxon>Kitasatosporales</taxon>
        <taxon>Streptomycetaceae</taxon>
        <taxon>Streptomyces</taxon>
    </lineage>
</organism>
<dbReference type="AlphaFoldDB" id="A0A7W3Y3R7"/>
<comment type="caution">
    <text evidence="2">The sequence shown here is derived from an EMBL/GenBank/DDBJ whole genome shotgun (WGS) entry which is preliminary data.</text>
</comment>
<evidence type="ECO:0000256" key="1">
    <source>
        <dbReference type="SAM" id="MobiDB-lite"/>
    </source>
</evidence>
<dbReference type="Proteomes" id="UP000538929">
    <property type="component" value="Unassembled WGS sequence"/>
</dbReference>
<evidence type="ECO:0000313" key="3">
    <source>
        <dbReference type="Proteomes" id="UP000538929"/>
    </source>
</evidence>
<sequence>MRHHLLLSIVGCDRVETGYHGGKLRQEELVRAGAVPWTIQRCTRFHDFAGQFMASMPGPVAAVPRVPNQPIDTREVADVLVGLVTGEPSGTVPELAGPRREVLLDQARGLVRARGGKRLVLPLPPAAIGKGDGRWRRAACCPPNPARAAPAPSTSGSPSTPAPPAADPPRCPGVGEGFPGG</sequence>
<dbReference type="SUPFAM" id="SSF51735">
    <property type="entry name" value="NAD(P)-binding Rossmann-fold domains"/>
    <property type="match status" value="1"/>
</dbReference>
<protein>
    <submittedName>
        <fullName evidence="2">3-beta hydroxysteroid dehydrogenase</fullName>
    </submittedName>
</protein>
<accession>A0A7W3Y3R7</accession>
<evidence type="ECO:0000313" key="2">
    <source>
        <dbReference type="EMBL" id="MBB0246776.1"/>
    </source>
</evidence>
<keyword evidence="3" id="KW-1185">Reference proteome</keyword>
<feature type="non-terminal residue" evidence="2">
    <location>
        <position position="181"/>
    </location>
</feature>
<dbReference type="Gene3D" id="3.40.50.720">
    <property type="entry name" value="NAD(P)-binding Rossmann-like Domain"/>
    <property type="match status" value="1"/>
</dbReference>
<dbReference type="EMBL" id="VKHT01001106">
    <property type="protein sequence ID" value="MBB0246776.1"/>
    <property type="molecule type" value="Genomic_DNA"/>
</dbReference>
<proteinExistence type="predicted"/>